<name>V9HLL9_9NEIS</name>
<sequence>KEIGSGEILANQFNVNVNGADLANATDKNVRIDVMATDDAGNSATGTKIQAYQLVKLNQPTVTITAIAGDDFVLSSAEAAAKVAISGNVSQARDGDKVRVLLDGVELATGEINQNKFNIEVDSAKLVQAQNKTVDVEIVATDDAGNSMTVTANKTYALDSLAAPQISLTKIANDDVLNEKEAAEKVLISGSVSGAKTGDVVRVLLDGTEIGKGKVTADAFSVEVDGATLAAAKTPKLTVEITTKDNLNQQITGTKSLDYTVATLATPVISKITISEDNQINTIEATQDVVVSGNVSGARDGDKVKIYVGNKEIGKGEVSSNQFSVNVKGADLAVATDKSVRVEVIATDKFGNEKSASQTQNYTTPTLSEPIITINSVADDNKLTANEATQEVAVSGSVSGARDGDKVKIYVGDKEIGSGEILANQFNVNVNGADLKTNSQVRVEVIATDAAGNSATGSQIGKYEVVTLPAPVVTVTSVAGDDNTVNLAESQTQVPVTGSVSGARDKDVVKVYLGDKEIGKGEVAGNQFTVNVNGAELATATTKQIRVEVIATDEFGSQTPGSNTADYAVQTTVGQATLTLDAIAQDGIINRDETNSQIITVSGSVSGVPTGSEVTFQIDGNDYYKTTKVVNGHFSLDMNTSDLLNANVKSLTATVNGKDNVGNPITASNSKTYEIINTANTVEVKLNPIATDDIINAAESQQDIEISGSVTVTKENTAIASTEKVNLVIGSYTQTVDVVNGTFTQKVPASVLLQANDLKVQATAISTDVAGNVDSSTTNRAYTVDLVAETPVISINNITHDNIISSSELGLANIPVVGSISNTQDGDKVTVTIGDKVYENILIKNHGFSLNVEPSVLTAAAANNKIVIDVAASDKAGNTTTAHYEHTYQVITSIEQPVLNVNLPVFGDNIINKTESTTQQKITGTVENAQNGDLVEALIGTEVIGKTEVSQAKTFEITVDGAKLAQAADSTGAAKVEIRVTKRDALGNQSSNSQLIGYTVDIEAPEPKITINPVTQDNIINRVESTAAQTTLSGSLKNVREGDDVVIYVGANKYFGTVKNSGFSVAVPTSVLVAQVPPQFSVTVTGRDDAGNSAELTAKQTYEIKTTLSQPTITVNPITEDNVLNLQESNQTYTKVSGTTTGARDNDEVILTVAGKTFTGKVVNNTYSIDVPNADLVTQTQLTAKVIATDTAGNQSTSNEVTHNYQVDIELKKPDITVDNITGDNIINLQESKMEAKDIEIKGHATNTRVGDTVILRIGDTSYPSTILANDGSFLFKVSGKELDRSPAQFTVTVNNSDDAQNTSTNTYTHTYQVVKDIAQPTISLNSITEDNIINKNESMNSVNITGTTTNAVGGTVTLTIGTTTHTTTVQNDGSFTFENISGSLLAKNATDTVNGKTGQVAVKVDVDNAGNTATVETTRDYQVITEITTPRITIGKVGDDNNINADEAKAGVMVNITGMVADARDGDKVTITLGGNNGTFEGKLVGNTYNIAVPGELLAQNSTYSVFVDTQDVAGNTTTSEEVFANYDVNNYTSTPTIQLDTAPTLKMNDLQGNVTFSGKVHYDTYDTSDSNVQVNVIANGKTHAATVSGRNWTVTVAGSELNAHWGSNDISIVANVTDNYGNKASGSLNTSYQAQLADVVFDKVTEDNIIARTEYEQNTTTRVTGTVIGDFKAGDIVSISLAGTTYKQAVQADGKFSFDLPTDDMVETGTRRKTLSDRTLTGSLIAHTANGETQTVNTELKYFVKISTNMELQLDDLTGDNYLSADELKAEYIEVKGQLASRFDDNDLKMVHTITTTINGHTYTTKTNGITGDFTFQIATKDLIGEPVSQYSPAGQNMRAPYITLSTGQDTYGNPLKNIASALEYRFDEAAAARLKSAYQAPQWETRTLDDTTAMDTLSATDGQTHHEHENADNVYRAASNTSQTDTQAHQYYVPDSNVQNSVYADLSAKTTSTDESATAYTYDIQPNANTVYAYHTTAESDYEVVDDVAADTKDAVSSSEPVNSTATWETISQHDLTETTTQSTDDTPIHDDHQLDYEVVADSLPNMLTANPTHTATDTANSAHQPTYAYALDTTTIPLSDELVIVHPLIS</sequence>
<dbReference type="NCBIfam" id="NF012196">
    <property type="entry name" value="Ig_like_ice"/>
    <property type="match status" value="12"/>
</dbReference>
<dbReference type="RefSeq" id="WP_002641948.1">
    <property type="nucleotide sequence ID" value="NZ_JH815303.1"/>
</dbReference>
<keyword evidence="2" id="KW-1185">Reference proteome</keyword>
<dbReference type="Proteomes" id="UP000017813">
    <property type="component" value="Unassembled WGS sequence"/>
</dbReference>
<dbReference type="InterPro" id="IPR013783">
    <property type="entry name" value="Ig-like_fold"/>
</dbReference>
<dbReference type="eggNOG" id="COG2911">
    <property type="taxonomic scope" value="Bacteria"/>
</dbReference>
<reference evidence="1 2" key="2">
    <citation type="submission" date="2011-10" db="EMBL/GenBank/DDBJ databases">
        <title>The Genome Sequence of Simonsiella muelleri ATCC 29453.</title>
        <authorList>
            <consortium name="The Broad Institute Genome Sequencing Platform"/>
            <consortium name="The Broad Institute Genome Sequencing Center for Infectious Disease"/>
            <person name="Earl A."/>
            <person name="Ward D."/>
            <person name="Feldgarden M."/>
            <person name="Gevers D."/>
            <person name="Izard J."/>
            <person name="Baranova O.V."/>
            <person name="Blanton J.M."/>
            <person name="Tanner A.C."/>
            <person name="Dewhirst F."/>
            <person name="Young S.K."/>
            <person name="Zeng Q."/>
            <person name="Gargeya S."/>
            <person name="Fitzgerald M."/>
            <person name="Haas B."/>
            <person name="Abouelleil A."/>
            <person name="Alvarado L."/>
            <person name="Arachchi H.M."/>
            <person name="Berlin A."/>
            <person name="Brown A."/>
            <person name="Chapman S.B."/>
            <person name="Chen Z."/>
            <person name="Dunbar C."/>
            <person name="Freedman E."/>
            <person name="Gearin G."/>
            <person name="Goldberg J."/>
            <person name="Griggs A."/>
            <person name="Gujja S."/>
            <person name="Heiman D."/>
            <person name="Howarth C."/>
            <person name="Larson L."/>
            <person name="Lui A."/>
            <person name="MacDonald P.J.P."/>
            <person name="Montmayeur A."/>
            <person name="Murphy C."/>
            <person name="Neiman D."/>
            <person name="Pearson M."/>
            <person name="Priest M."/>
            <person name="Roberts A."/>
            <person name="Saif S."/>
            <person name="Shea T."/>
            <person name="Shenoy N."/>
            <person name="Sisk P."/>
            <person name="Stolte C."/>
            <person name="Sykes S."/>
            <person name="Wortman J."/>
            <person name="Nusbaum C."/>
            <person name="Birren B."/>
        </authorList>
    </citation>
    <scope>NUCLEOTIDE SEQUENCE [LARGE SCALE GENOMIC DNA]</scope>
    <source>
        <strain evidence="1 2">ATCC 29453</strain>
    </source>
</reference>
<dbReference type="STRING" id="641147.HMPREF9021_00969"/>
<proteinExistence type="predicted"/>
<dbReference type="NCBIfam" id="NF033510">
    <property type="entry name" value="Ca_tandemer"/>
    <property type="match status" value="14"/>
</dbReference>
<dbReference type="HOGENOM" id="CLU_232470_0_0_4"/>
<gene>
    <name evidence="1" type="ORF">HMPREF9021_00969</name>
</gene>
<dbReference type="Gene3D" id="2.60.40.10">
    <property type="entry name" value="Immunoglobulins"/>
    <property type="match status" value="17"/>
</dbReference>
<evidence type="ECO:0000313" key="2">
    <source>
        <dbReference type="Proteomes" id="UP000017813"/>
    </source>
</evidence>
<dbReference type="InterPro" id="IPR049826">
    <property type="entry name" value="Ig-like_ice"/>
</dbReference>
<organism evidence="1 2">
    <name type="scientific">Simonsiella muelleri ATCC 29453</name>
    <dbReference type="NCBI Taxonomy" id="641147"/>
    <lineage>
        <taxon>Bacteria</taxon>
        <taxon>Pseudomonadati</taxon>
        <taxon>Pseudomonadota</taxon>
        <taxon>Betaproteobacteria</taxon>
        <taxon>Neisseriales</taxon>
        <taxon>Neisseriaceae</taxon>
        <taxon>Simonsiella</taxon>
    </lineage>
</organism>
<comment type="caution">
    <text evidence="1">The sequence shown here is derived from an EMBL/GenBank/DDBJ whole genome shotgun (WGS) entry which is preliminary data.</text>
</comment>
<accession>V9HLL9</accession>
<evidence type="ECO:0000313" key="1">
    <source>
        <dbReference type="EMBL" id="EFG31140.2"/>
    </source>
</evidence>
<evidence type="ECO:0008006" key="3">
    <source>
        <dbReference type="Google" id="ProtNLM"/>
    </source>
</evidence>
<dbReference type="OrthoDB" id="480426at2"/>
<dbReference type="EMBL" id="ADCY02000031">
    <property type="protein sequence ID" value="EFG31140.2"/>
    <property type="molecule type" value="Genomic_DNA"/>
</dbReference>
<protein>
    <recommendedName>
        <fullName evidence="3">Ig-like domain-containing protein</fullName>
    </recommendedName>
</protein>
<feature type="non-terminal residue" evidence="1">
    <location>
        <position position="1"/>
    </location>
</feature>
<reference evidence="1 2" key="1">
    <citation type="submission" date="2010-03" db="EMBL/GenBank/DDBJ databases">
        <authorList>
            <consortium name="The Broad Institute Genome Sequencing Platform"/>
            <person name="Ward D."/>
            <person name="Earl A."/>
            <person name="Feldgarden M."/>
            <person name="Gevers D."/>
            <person name="Young S."/>
            <person name="Zeng Q."/>
            <person name="Koehrsen M."/>
            <person name="Alvarado L."/>
            <person name="Berlin A.M."/>
            <person name="Borenstein D."/>
            <person name="Chapman S.B."/>
            <person name="Chen Z."/>
            <person name="Engels R."/>
            <person name="Freedman E."/>
            <person name="Gellesch M."/>
            <person name="Goldberg J."/>
            <person name="Griggs A."/>
            <person name="Gujja S."/>
            <person name="Heilman E.R."/>
            <person name="Heiman D.I."/>
            <person name="Hepburn T.A."/>
            <person name="Howarth C."/>
            <person name="Jen D."/>
            <person name="Larson L."/>
            <person name="Mehta T."/>
            <person name="Park D."/>
            <person name="Pearson M."/>
            <person name="Richards J."/>
            <person name="Roberts A."/>
            <person name="Saif S."/>
            <person name="Shea T.D."/>
            <person name="Shenoy N."/>
            <person name="Sisk P."/>
            <person name="Stolte C."/>
            <person name="Sykes S.N."/>
            <person name="Walk T."/>
            <person name="White J."/>
            <person name="Yandava C."/>
            <person name="Izard J."/>
            <person name="Baranova O.V."/>
            <person name="Blanton J.M."/>
            <person name="Tanner A.C."/>
            <person name="Dewhirst F."/>
            <person name="Haas B."/>
            <person name="Nusbaum C."/>
            <person name="Birren B."/>
        </authorList>
    </citation>
    <scope>NUCLEOTIDE SEQUENCE [LARGE SCALE GENOMIC DNA]</scope>
    <source>
        <strain evidence="1 2">ATCC 29453</strain>
    </source>
</reference>